<dbReference type="Pfam" id="PF03958">
    <property type="entry name" value="Secretin_N"/>
    <property type="match status" value="2"/>
</dbReference>
<feature type="region of interest" description="Disordered" evidence="4">
    <location>
        <begin position="866"/>
        <end position="898"/>
    </location>
</feature>
<comment type="subcellular location">
    <subcellularLocation>
        <location evidence="1">Membrane</location>
    </subcellularLocation>
</comment>
<keyword evidence="7" id="KW-1185">Reference proteome</keyword>
<dbReference type="GO" id="GO:0009306">
    <property type="term" value="P:protein secretion"/>
    <property type="evidence" value="ECO:0007669"/>
    <property type="project" value="TreeGrafter"/>
</dbReference>
<proteinExistence type="predicted"/>
<feature type="compositionally biased region" description="Polar residues" evidence="4">
    <location>
        <begin position="550"/>
        <end position="561"/>
    </location>
</feature>
<evidence type="ECO:0000313" key="7">
    <source>
        <dbReference type="Proteomes" id="UP000320496"/>
    </source>
</evidence>
<dbReference type="GO" id="GO:0015627">
    <property type="term" value="C:type II protein secretion system complex"/>
    <property type="evidence" value="ECO:0007669"/>
    <property type="project" value="TreeGrafter"/>
</dbReference>
<dbReference type="Gene3D" id="3.30.1370.120">
    <property type="match status" value="3"/>
</dbReference>
<feature type="compositionally biased region" description="Basic and acidic residues" evidence="4">
    <location>
        <begin position="587"/>
        <end position="604"/>
    </location>
</feature>
<dbReference type="InterPro" id="IPR005644">
    <property type="entry name" value="NolW-like"/>
</dbReference>
<evidence type="ECO:0000256" key="1">
    <source>
        <dbReference type="ARBA" id="ARBA00004370"/>
    </source>
</evidence>
<feature type="region of interest" description="Disordered" evidence="4">
    <location>
        <begin position="583"/>
        <end position="604"/>
    </location>
</feature>
<gene>
    <name evidence="6" type="ORF">Mal4_06430</name>
</gene>
<evidence type="ECO:0000256" key="2">
    <source>
        <dbReference type="ARBA" id="ARBA00022729"/>
    </source>
</evidence>
<feature type="compositionally biased region" description="Basic and acidic residues" evidence="4">
    <location>
        <begin position="879"/>
        <end position="898"/>
    </location>
</feature>
<dbReference type="PANTHER" id="PTHR30332:SF24">
    <property type="entry name" value="SECRETIN GSPD-RELATED"/>
    <property type="match status" value="1"/>
</dbReference>
<protein>
    <submittedName>
        <fullName evidence="6">Bacterial type II/III secretion system short domain protein</fullName>
    </submittedName>
</protein>
<dbReference type="AlphaFoldDB" id="A0A517Z1L4"/>
<reference evidence="6 7" key="1">
    <citation type="submission" date="2019-02" db="EMBL/GenBank/DDBJ databases">
        <title>Deep-cultivation of Planctomycetes and their phenomic and genomic characterization uncovers novel biology.</title>
        <authorList>
            <person name="Wiegand S."/>
            <person name="Jogler M."/>
            <person name="Boedeker C."/>
            <person name="Pinto D."/>
            <person name="Vollmers J."/>
            <person name="Rivas-Marin E."/>
            <person name="Kohn T."/>
            <person name="Peeters S.H."/>
            <person name="Heuer A."/>
            <person name="Rast P."/>
            <person name="Oberbeckmann S."/>
            <person name="Bunk B."/>
            <person name="Jeske O."/>
            <person name="Meyerdierks A."/>
            <person name="Storesund J.E."/>
            <person name="Kallscheuer N."/>
            <person name="Luecker S."/>
            <person name="Lage O.M."/>
            <person name="Pohl T."/>
            <person name="Merkel B.J."/>
            <person name="Hornburger P."/>
            <person name="Mueller R.-W."/>
            <person name="Bruemmer F."/>
            <person name="Labrenz M."/>
            <person name="Spormann A.M."/>
            <person name="Op den Camp H."/>
            <person name="Overmann J."/>
            <person name="Amann R."/>
            <person name="Jetten M.S.M."/>
            <person name="Mascher T."/>
            <person name="Medema M.H."/>
            <person name="Devos D.P."/>
            <person name="Kaster A.-K."/>
            <person name="Ovreas L."/>
            <person name="Rohde M."/>
            <person name="Galperin M.Y."/>
            <person name="Jogler C."/>
        </authorList>
    </citation>
    <scope>NUCLEOTIDE SEQUENCE [LARGE SCALE GENOMIC DNA]</scope>
    <source>
        <strain evidence="6 7">Mal4</strain>
    </source>
</reference>
<feature type="compositionally biased region" description="Basic and acidic residues" evidence="4">
    <location>
        <begin position="768"/>
        <end position="786"/>
    </location>
</feature>
<feature type="region of interest" description="Disordered" evidence="4">
    <location>
        <begin position="768"/>
        <end position="801"/>
    </location>
</feature>
<evidence type="ECO:0000256" key="4">
    <source>
        <dbReference type="SAM" id="MobiDB-lite"/>
    </source>
</evidence>
<dbReference type="Proteomes" id="UP000320496">
    <property type="component" value="Chromosome"/>
</dbReference>
<dbReference type="InterPro" id="IPR038591">
    <property type="entry name" value="NolW-like_sf"/>
</dbReference>
<feature type="region of interest" description="Disordered" evidence="4">
    <location>
        <begin position="545"/>
        <end position="566"/>
    </location>
</feature>
<keyword evidence="2" id="KW-0732">Signal</keyword>
<name>A0A517Z1L4_9PLAN</name>
<accession>A0A517Z1L4</accession>
<feature type="domain" description="NolW-like" evidence="5">
    <location>
        <begin position="232"/>
        <end position="333"/>
    </location>
</feature>
<sequence>MWRDLPSNLTGYLMRVLLTAGICLSFLVPSERLYSQEQQAPARDTEVDRHPLVTPESASDRATLKFSFQNAPWPEVLAWFAELSGLTLDLTDTPPGEFNYVDDRPHTLPEALDVLNGYLLPRGFVLIRRDRFLAVLSTKNPILPNLIPTVPASRLDEYGDNELLRVTVSVTGLEPQDVAEQLGKLLGAHGEAIPVDASQSVVLQGFCKSLRSTVELLSAAVVPPADDELVFRSFTLEHIPAIDAERQIQNLFGLGSNPFRSSMARREAYSRRGRDRDDDDEDRRSGPTPLVQNLALNMKVSAMRTSNSLLVTATPAAIELIENILETIDTPPPGGTAAVFTDTRPVLRVYTVEDADEDDVAETIDAVMPGVVINEDGRHDSVHIYATPQEHREVEELIRVIDRGGSGGVDVVRLSRNDPFMMRDLLVSLFENEDRDDRPVITAEPRSASLVIRATTSQMEEIRSTLAAYGETSTASRQATTRSRFRNLRLHGGYDPTRIARMVRELLEDDRQFGNPIRVVVPSDEAEDGIEDRTDAVRRYPVNEVDGTEIRSSSGSSPQIHDSQDGCVDPVAAVTEDHTVSVVRTSGSRDQRLSAEPPRDDDRAPRVTIEVRGNELFVYSSDGVALDQVEETIRELVRQMPSRTEWTVFYLRAAAAQEAAMSLAELLQSDAYPNALIGREWEELGSDLGTQAMRIVPDARTNALFVSGPEQQVALASRFLKFLDTTELPESLRDRVPRAIPVRYANVDAVAEMIRELYKDFLEDPSARRREARRDDRDRDEREVRVSETASQPPGLRPPGIRLTLAVDAETSELLVSCNEQLFEQIRTLVEERDQAALASRPDVQVVQVNELRAAQLRTVLDGLSPQIRVDSSSTTPESPRRESPRGRSERSNGRDRD</sequence>
<dbReference type="GO" id="GO:0016020">
    <property type="term" value="C:membrane"/>
    <property type="evidence" value="ECO:0007669"/>
    <property type="project" value="UniProtKB-SubCell"/>
</dbReference>
<evidence type="ECO:0000259" key="5">
    <source>
        <dbReference type="Pfam" id="PF03958"/>
    </source>
</evidence>
<feature type="domain" description="NolW-like" evidence="5">
    <location>
        <begin position="648"/>
        <end position="724"/>
    </location>
</feature>
<feature type="compositionally biased region" description="Basic and acidic residues" evidence="4">
    <location>
        <begin position="264"/>
        <end position="276"/>
    </location>
</feature>
<organism evidence="6 7">
    <name type="scientific">Maioricimonas rarisocia</name>
    <dbReference type="NCBI Taxonomy" id="2528026"/>
    <lineage>
        <taxon>Bacteria</taxon>
        <taxon>Pseudomonadati</taxon>
        <taxon>Planctomycetota</taxon>
        <taxon>Planctomycetia</taxon>
        <taxon>Planctomycetales</taxon>
        <taxon>Planctomycetaceae</taxon>
        <taxon>Maioricimonas</taxon>
    </lineage>
</organism>
<dbReference type="PANTHER" id="PTHR30332">
    <property type="entry name" value="PROBABLE GENERAL SECRETION PATHWAY PROTEIN D"/>
    <property type="match status" value="1"/>
</dbReference>
<dbReference type="KEGG" id="mri:Mal4_06430"/>
<feature type="region of interest" description="Disordered" evidence="4">
    <location>
        <begin position="263"/>
        <end position="289"/>
    </location>
</feature>
<dbReference type="InterPro" id="IPR050810">
    <property type="entry name" value="Bact_Secretion_Sys_Channel"/>
</dbReference>
<keyword evidence="3" id="KW-0472">Membrane</keyword>
<evidence type="ECO:0000313" key="6">
    <source>
        <dbReference type="EMBL" id="QDU36358.1"/>
    </source>
</evidence>
<dbReference type="EMBL" id="CP036275">
    <property type="protein sequence ID" value="QDU36358.1"/>
    <property type="molecule type" value="Genomic_DNA"/>
</dbReference>
<dbReference type="OrthoDB" id="221929at2"/>
<evidence type="ECO:0000256" key="3">
    <source>
        <dbReference type="ARBA" id="ARBA00023136"/>
    </source>
</evidence>